<feature type="transmembrane region" description="Helical" evidence="6">
    <location>
        <begin position="91"/>
        <end position="116"/>
    </location>
</feature>
<evidence type="ECO:0000256" key="6">
    <source>
        <dbReference type="SAM" id="Phobius"/>
    </source>
</evidence>
<evidence type="ECO:0000256" key="2">
    <source>
        <dbReference type="ARBA" id="ARBA00022475"/>
    </source>
</evidence>
<evidence type="ECO:0000256" key="1">
    <source>
        <dbReference type="ARBA" id="ARBA00004651"/>
    </source>
</evidence>
<keyword evidence="3 6" id="KW-0812">Transmembrane</keyword>
<dbReference type="GO" id="GO:0005886">
    <property type="term" value="C:plasma membrane"/>
    <property type="evidence" value="ECO:0007669"/>
    <property type="project" value="UniProtKB-SubCell"/>
</dbReference>
<feature type="transmembrane region" description="Helical" evidence="6">
    <location>
        <begin position="279"/>
        <end position="301"/>
    </location>
</feature>
<organism evidence="7 8">
    <name type="scientific">Larkinella knui</name>
    <dbReference type="NCBI Taxonomy" id="2025310"/>
    <lineage>
        <taxon>Bacteria</taxon>
        <taxon>Pseudomonadati</taxon>
        <taxon>Bacteroidota</taxon>
        <taxon>Cytophagia</taxon>
        <taxon>Cytophagales</taxon>
        <taxon>Spirosomataceae</taxon>
        <taxon>Larkinella</taxon>
    </lineage>
</organism>
<keyword evidence="2" id="KW-1003">Cell membrane</keyword>
<evidence type="ECO:0000256" key="4">
    <source>
        <dbReference type="ARBA" id="ARBA00022989"/>
    </source>
</evidence>
<evidence type="ECO:0000256" key="3">
    <source>
        <dbReference type="ARBA" id="ARBA00022692"/>
    </source>
</evidence>
<feature type="transmembrane region" description="Helical" evidence="6">
    <location>
        <begin position="357"/>
        <end position="375"/>
    </location>
</feature>
<feature type="transmembrane region" description="Helical" evidence="6">
    <location>
        <begin position="166"/>
        <end position="187"/>
    </location>
</feature>
<evidence type="ECO:0008006" key="9">
    <source>
        <dbReference type="Google" id="ProtNLM"/>
    </source>
</evidence>
<reference evidence="7 8" key="1">
    <citation type="submission" date="2018-11" db="EMBL/GenBank/DDBJ databases">
        <authorList>
            <person name="Zhou Z."/>
            <person name="Wang G."/>
        </authorList>
    </citation>
    <scope>NUCLEOTIDE SEQUENCE [LARGE SCALE GENOMIC DNA]</scope>
    <source>
        <strain evidence="7 8">KCTC42998</strain>
    </source>
</reference>
<evidence type="ECO:0000313" key="8">
    <source>
        <dbReference type="Proteomes" id="UP000274271"/>
    </source>
</evidence>
<feature type="transmembrane region" description="Helical" evidence="6">
    <location>
        <begin position="193"/>
        <end position="215"/>
    </location>
</feature>
<feature type="transmembrane region" description="Helical" evidence="6">
    <location>
        <begin position="136"/>
        <end position="159"/>
    </location>
</feature>
<dbReference type="Pfam" id="PF01943">
    <property type="entry name" value="Polysacc_synt"/>
    <property type="match status" value="1"/>
</dbReference>
<feature type="transmembrane region" description="Helical" evidence="6">
    <location>
        <begin position="406"/>
        <end position="429"/>
    </location>
</feature>
<feature type="transmembrane region" description="Helical" evidence="6">
    <location>
        <begin position="245"/>
        <end position="267"/>
    </location>
</feature>
<dbReference type="InterPro" id="IPR050833">
    <property type="entry name" value="Poly_Biosynth_Transport"/>
</dbReference>
<name>A0A3P1CI18_9BACT</name>
<comment type="caution">
    <text evidence="7">The sequence shown here is derived from an EMBL/GenBank/DDBJ whole genome shotgun (WGS) entry which is preliminary data.</text>
</comment>
<proteinExistence type="predicted"/>
<sequence>MNLLAVTKKRFNSNSLNIALSFVSRAGGAATGFIIIPFVIQAIGKEEFGLYLSIVSFFFILQVFDFGLNNILKNELSGYIVNNKIAKASSLYTNSVIAIAILFVILLLIISYIRIWDSEIINKIFNLGPNQSKWTNYFYIIATIALVNYLAQPGINLYYSLGKTYLAYFVNFIGQFLGLVLFIMVNNKVDDKILLTILLIYGFPAILNFVSVLALQFSKKNKIKFKVKAYNKNLILNTLRKSSKFFIIQIASVTQFQLGNFMVSLYFKPEFVTEYNTYSKYFSVSQILLTIISTPYWINFAKLNAVNDYLGLEKELVKFRKLVFGISAILVLEYLVGPFVFNIWLGRNVTYNYNTSLFIMLYYITFINGAVYVIFNNSISLLKIQTISSIASVAIFVILFDQLAQTYGIISISIALIASNFYGIIIAPIQAIKYLNSKDINAISLIEH</sequence>
<keyword evidence="4 6" id="KW-1133">Transmembrane helix</keyword>
<dbReference type="Proteomes" id="UP000274271">
    <property type="component" value="Unassembled WGS sequence"/>
</dbReference>
<protein>
    <recommendedName>
        <fullName evidence="9">Polysaccharide biosynthesis protein</fullName>
    </recommendedName>
</protein>
<dbReference type="OrthoDB" id="512217at2"/>
<dbReference type="PANTHER" id="PTHR30250:SF11">
    <property type="entry name" value="O-ANTIGEN TRANSPORTER-RELATED"/>
    <property type="match status" value="1"/>
</dbReference>
<feature type="transmembrane region" description="Helical" evidence="6">
    <location>
        <begin position="18"/>
        <end position="44"/>
    </location>
</feature>
<comment type="subcellular location">
    <subcellularLocation>
        <location evidence="1">Cell membrane</location>
        <topology evidence="1">Multi-pass membrane protein</topology>
    </subcellularLocation>
</comment>
<keyword evidence="5 6" id="KW-0472">Membrane</keyword>
<dbReference type="EMBL" id="RQJP01000004">
    <property type="protein sequence ID" value="RRB12900.1"/>
    <property type="molecule type" value="Genomic_DNA"/>
</dbReference>
<evidence type="ECO:0000313" key="7">
    <source>
        <dbReference type="EMBL" id="RRB12900.1"/>
    </source>
</evidence>
<dbReference type="InterPro" id="IPR002797">
    <property type="entry name" value="Polysacc_synth"/>
</dbReference>
<dbReference type="RefSeq" id="WP_124908850.1">
    <property type="nucleotide sequence ID" value="NZ_RQJP01000004.1"/>
</dbReference>
<gene>
    <name evidence="7" type="ORF">EHT87_22290</name>
</gene>
<accession>A0A3P1CI18</accession>
<evidence type="ECO:0000256" key="5">
    <source>
        <dbReference type="ARBA" id="ARBA00023136"/>
    </source>
</evidence>
<feature type="transmembrane region" description="Helical" evidence="6">
    <location>
        <begin position="50"/>
        <end position="71"/>
    </location>
</feature>
<feature type="transmembrane region" description="Helical" evidence="6">
    <location>
        <begin position="322"/>
        <end position="345"/>
    </location>
</feature>
<keyword evidence="8" id="KW-1185">Reference proteome</keyword>
<feature type="transmembrane region" description="Helical" evidence="6">
    <location>
        <begin position="382"/>
        <end position="400"/>
    </location>
</feature>
<dbReference type="AlphaFoldDB" id="A0A3P1CI18"/>
<dbReference type="PANTHER" id="PTHR30250">
    <property type="entry name" value="PST FAMILY PREDICTED COLANIC ACID TRANSPORTER"/>
    <property type="match status" value="1"/>
</dbReference>